<name>A0A4R2IXM7_9ACTN</name>
<feature type="region of interest" description="Disordered" evidence="4">
    <location>
        <begin position="131"/>
        <end position="212"/>
    </location>
</feature>
<dbReference type="Pfam" id="PF02575">
    <property type="entry name" value="YbaB_DNA_bd"/>
    <property type="match status" value="1"/>
</dbReference>
<evidence type="ECO:0000313" key="5">
    <source>
        <dbReference type="EMBL" id="TCO47695.1"/>
    </source>
</evidence>
<sequence length="212" mass="20347">MGLSGGPARVEVGYWKRLDEEIAVFDGGGAGGFDMSDLLAQAQAMQNQLMEAQANLESQEIEGSAGGGLVTALVSGTGELLSLSIKQEAVDPDDTETLADLIVAAVRDASENAKEVAARAMGPLAGGIPGLGSQGPGLPGGGSAAPVGFSLPGAGTVPGETSGTGSDEEPPNGTSTGPSTPGPTASGSGADGSGIGFVNPGSGTGSPGQNPG</sequence>
<dbReference type="Proteomes" id="UP000295573">
    <property type="component" value="Unassembled WGS sequence"/>
</dbReference>
<accession>A0A4R2IXM7</accession>
<keyword evidence="2" id="KW-0963">Cytoplasm</keyword>
<evidence type="ECO:0000256" key="1">
    <source>
        <dbReference type="ARBA" id="ARBA00023125"/>
    </source>
</evidence>
<keyword evidence="3" id="KW-0175">Coiled coil</keyword>
<dbReference type="GO" id="GO:0005829">
    <property type="term" value="C:cytosol"/>
    <property type="evidence" value="ECO:0007669"/>
    <property type="project" value="TreeGrafter"/>
</dbReference>
<dbReference type="EMBL" id="SLWR01000005">
    <property type="protein sequence ID" value="TCO47695.1"/>
    <property type="molecule type" value="Genomic_DNA"/>
</dbReference>
<dbReference type="SUPFAM" id="SSF82607">
    <property type="entry name" value="YbaB-like"/>
    <property type="match status" value="1"/>
</dbReference>
<dbReference type="RefSeq" id="WP_241996060.1">
    <property type="nucleotide sequence ID" value="NZ_SLWR01000005.1"/>
</dbReference>
<proteinExistence type="inferred from homology"/>
<keyword evidence="6" id="KW-1185">Reference proteome</keyword>
<evidence type="ECO:0000256" key="4">
    <source>
        <dbReference type="SAM" id="MobiDB-lite"/>
    </source>
</evidence>
<comment type="subcellular location">
    <subcellularLocation>
        <location evidence="2">Cytoplasm</location>
        <location evidence="2">Nucleoid</location>
    </subcellularLocation>
</comment>
<comment type="function">
    <text evidence="2">Binds to DNA and alters its conformation. May be involved in regulation of gene expression, nucleoid organization and DNA protection.</text>
</comment>
<organism evidence="5 6">
    <name type="scientific">Kribbella antiqua</name>
    <dbReference type="NCBI Taxonomy" id="2512217"/>
    <lineage>
        <taxon>Bacteria</taxon>
        <taxon>Bacillati</taxon>
        <taxon>Actinomycetota</taxon>
        <taxon>Actinomycetes</taxon>
        <taxon>Propionibacteriales</taxon>
        <taxon>Kribbellaceae</taxon>
        <taxon>Kribbella</taxon>
    </lineage>
</organism>
<comment type="subunit">
    <text evidence="2">Homodimer.</text>
</comment>
<dbReference type="InterPro" id="IPR004401">
    <property type="entry name" value="YbaB/EbfC"/>
</dbReference>
<feature type="compositionally biased region" description="Gly residues" evidence="4">
    <location>
        <begin position="131"/>
        <end position="143"/>
    </location>
</feature>
<dbReference type="Gene3D" id="3.30.1310.10">
    <property type="entry name" value="Nucleoid-associated protein YbaB-like domain"/>
    <property type="match status" value="1"/>
</dbReference>
<keyword evidence="1 2" id="KW-0238">DNA-binding</keyword>
<dbReference type="PANTHER" id="PTHR33449">
    <property type="entry name" value="NUCLEOID-ASSOCIATED PROTEIN YBAB"/>
    <property type="match status" value="1"/>
</dbReference>
<dbReference type="PANTHER" id="PTHR33449:SF1">
    <property type="entry name" value="NUCLEOID-ASSOCIATED PROTEIN YBAB"/>
    <property type="match status" value="1"/>
</dbReference>
<dbReference type="AlphaFoldDB" id="A0A4R2IXM7"/>
<comment type="caution">
    <text evidence="5">The sequence shown here is derived from an EMBL/GenBank/DDBJ whole genome shotgun (WGS) entry which is preliminary data.</text>
</comment>
<feature type="compositionally biased region" description="Low complexity" evidence="4">
    <location>
        <begin position="171"/>
        <end position="188"/>
    </location>
</feature>
<dbReference type="GO" id="GO:0003677">
    <property type="term" value="F:DNA binding"/>
    <property type="evidence" value="ECO:0007669"/>
    <property type="project" value="UniProtKB-UniRule"/>
</dbReference>
<feature type="coiled-coil region" evidence="3">
    <location>
        <begin position="35"/>
        <end position="62"/>
    </location>
</feature>
<dbReference type="NCBIfam" id="TIGR00103">
    <property type="entry name" value="DNA_YbaB_EbfC"/>
    <property type="match status" value="1"/>
</dbReference>
<dbReference type="GO" id="GO:0043590">
    <property type="term" value="C:bacterial nucleoid"/>
    <property type="evidence" value="ECO:0007669"/>
    <property type="project" value="UniProtKB-UniRule"/>
</dbReference>
<protein>
    <recommendedName>
        <fullName evidence="2">Nucleoid-associated protein EV646_105249</fullName>
    </recommendedName>
</protein>
<evidence type="ECO:0000256" key="3">
    <source>
        <dbReference type="SAM" id="Coils"/>
    </source>
</evidence>
<evidence type="ECO:0000313" key="6">
    <source>
        <dbReference type="Proteomes" id="UP000295573"/>
    </source>
</evidence>
<dbReference type="InterPro" id="IPR036894">
    <property type="entry name" value="YbaB-like_sf"/>
</dbReference>
<dbReference type="HAMAP" id="MF_00274">
    <property type="entry name" value="DNA_YbaB_EbfC"/>
    <property type="match status" value="1"/>
</dbReference>
<reference evidence="5 6" key="1">
    <citation type="journal article" date="2015" name="Stand. Genomic Sci.">
        <title>Genomic Encyclopedia of Bacterial and Archaeal Type Strains, Phase III: the genomes of soil and plant-associated and newly described type strains.</title>
        <authorList>
            <person name="Whitman W.B."/>
            <person name="Woyke T."/>
            <person name="Klenk H.P."/>
            <person name="Zhou Y."/>
            <person name="Lilburn T.G."/>
            <person name="Beck B.J."/>
            <person name="De Vos P."/>
            <person name="Vandamme P."/>
            <person name="Eisen J.A."/>
            <person name="Garrity G."/>
            <person name="Hugenholtz P."/>
            <person name="Kyrpides N.C."/>
        </authorList>
    </citation>
    <scope>NUCLEOTIDE SEQUENCE [LARGE SCALE GENOMIC DNA]</scope>
    <source>
        <strain evidence="5 6">VKM Ac-2541</strain>
    </source>
</reference>
<gene>
    <name evidence="5" type="ORF">EV646_105249</name>
</gene>
<feature type="compositionally biased region" description="Gly residues" evidence="4">
    <location>
        <begin position="202"/>
        <end position="212"/>
    </location>
</feature>
<comment type="similarity">
    <text evidence="2">Belongs to the YbaB/EbfC family.</text>
</comment>
<evidence type="ECO:0000256" key="2">
    <source>
        <dbReference type="HAMAP-Rule" id="MF_00274"/>
    </source>
</evidence>